<keyword evidence="6 10" id="KW-0573">Peptidoglycan synthesis</keyword>
<evidence type="ECO:0000256" key="10">
    <source>
        <dbReference type="HAMAP-Rule" id="MF_00033"/>
    </source>
</evidence>
<comment type="caution">
    <text evidence="14">The sequence shown here is derived from an EMBL/GenBank/DDBJ whole genome shotgun (WGS) entry which is preliminary data.</text>
</comment>
<evidence type="ECO:0000256" key="3">
    <source>
        <dbReference type="ARBA" id="ARBA00022676"/>
    </source>
</evidence>
<dbReference type="GO" id="GO:0051301">
    <property type="term" value="P:cell division"/>
    <property type="evidence" value="ECO:0007669"/>
    <property type="project" value="UniProtKB-KW"/>
</dbReference>
<keyword evidence="1 10" id="KW-1003">Cell membrane</keyword>
<dbReference type="GO" id="GO:0005886">
    <property type="term" value="C:plasma membrane"/>
    <property type="evidence" value="ECO:0007669"/>
    <property type="project" value="UniProtKB-SubCell"/>
</dbReference>
<dbReference type="InterPro" id="IPR006009">
    <property type="entry name" value="GlcNAc_MurG"/>
</dbReference>
<dbReference type="GO" id="GO:0008360">
    <property type="term" value="P:regulation of cell shape"/>
    <property type="evidence" value="ECO:0007669"/>
    <property type="project" value="UniProtKB-KW"/>
</dbReference>
<dbReference type="GO" id="GO:0071555">
    <property type="term" value="P:cell wall organization"/>
    <property type="evidence" value="ECO:0007669"/>
    <property type="project" value="UniProtKB-KW"/>
</dbReference>
<dbReference type="CDD" id="cd03785">
    <property type="entry name" value="GT28_MurG"/>
    <property type="match status" value="1"/>
</dbReference>
<gene>
    <name evidence="10" type="primary">murG</name>
    <name evidence="13" type="ORF">HYT38_00570</name>
    <name evidence="14" type="ORF">HYV66_00995</name>
</gene>
<evidence type="ECO:0000259" key="12">
    <source>
        <dbReference type="Pfam" id="PF04101"/>
    </source>
</evidence>
<dbReference type="Proteomes" id="UP000786662">
    <property type="component" value="Unassembled WGS sequence"/>
</dbReference>
<evidence type="ECO:0000313" key="13">
    <source>
        <dbReference type="EMBL" id="MBI2052159.1"/>
    </source>
</evidence>
<feature type="binding site" evidence="10">
    <location>
        <position position="168"/>
    </location>
    <ligand>
        <name>UDP-N-acetyl-alpha-D-glucosamine</name>
        <dbReference type="ChEBI" id="CHEBI:57705"/>
    </ligand>
</feature>
<keyword evidence="5 10" id="KW-0133">Cell shape</keyword>
<keyword evidence="2 10" id="KW-0132">Cell division</keyword>
<comment type="subcellular location">
    <subcellularLocation>
        <location evidence="10">Cell membrane</location>
        <topology evidence="10">Peripheral membrane protein</topology>
        <orientation evidence="10">Cytoplasmic side</orientation>
    </subcellularLocation>
</comment>
<keyword evidence="4 10" id="KW-0808">Transferase</keyword>
<keyword evidence="8 10" id="KW-0131">Cell cycle</keyword>
<comment type="similarity">
    <text evidence="10">Belongs to the glycosyltransferase 28 family. MurG subfamily.</text>
</comment>
<dbReference type="GO" id="GO:0050511">
    <property type="term" value="F:undecaprenyldiphospho-muramoylpentapeptide beta-N-acetylglucosaminyltransferase activity"/>
    <property type="evidence" value="ECO:0007669"/>
    <property type="project" value="UniProtKB-UniRule"/>
</dbReference>
<keyword evidence="9 10" id="KW-0961">Cell wall biogenesis/degradation</keyword>
<dbReference type="SUPFAM" id="SSF53756">
    <property type="entry name" value="UDP-Glycosyltransferase/glycogen phosphorylase"/>
    <property type="match status" value="1"/>
</dbReference>
<dbReference type="InterPro" id="IPR004276">
    <property type="entry name" value="GlycoTrans_28_N"/>
</dbReference>
<evidence type="ECO:0000256" key="2">
    <source>
        <dbReference type="ARBA" id="ARBA00022618"/>
    </source>
</evidence>
<dbReference type="EMBL" id="JACPHQ010000013">
    <property type="protein sequence ID" value="MBI2465790.1"/>
    <property type="molecule type" value="Genomic_DNA"/>
</dbReference>
<dbReference type="Proteomes" id="UP000709672">
    <property type="component" value="Unassembled WGS sequence"/>
</dbReference>
<reference evidence="14" key="1">
    <citation type="submission" date="2020-07" db="EMBL/GenBank/DDBJ databases">
        <title>Huge and variable diversity of episymbiotic CPR bacteria and DPANN archaea in groundwater ecosystems.</title>
        <authorList>
            <person name="He C.Y."/>
            <person name="Keren R."/>
            <person name="Whittaker M."/>
            <person name="Farag I.F."/>
            <person name="Doudna J."/>
            <person name="Cate J.H.D."/>
            <person name="Banfield J.F."/>
        </authorList>
    </citation>
    <scope>NUCLEOTIDE SEQUENCE</scope>
    <source>
        <strain evidence="13">NC_groundwater_191_Ag_S-0.1um_45_8</strain>
        <strain evidence="14">NC_groundwater_418_Ag_B-0.1um_45_10</strain>
    </source>
</reference>
<dbReference type="HAMAP" id="MF_00033">
    <property type="entry name" value="MurG"/>
    <property type="match status" value="1"/>
</dbReference>
<feature type="binding site" evidence="10">
    <location>
        <position position="295"/>
    </location>
    <ligand>
        <name>UDP-N-acetyl-alpha-D-glucosamine</name>
        <dbReference type="ChEBI" id="CHEBI:57705"/>
    </ligand>
</feature>
<comment type="pathway">
    <text evidence="10">Cell wall biogenesis; peptidoglycan biosynthesis.</text>
</comment>
<dbReference type="Pfam" id="PF04101">
    <property type="entry name" value="Glyco_tran_28_C"/>
    <property type="match status" value="1"/>
</dbReference>
<feature type="binding site" evidence="10">
    <location>
        <position position="198"/>
    </location>
    <ligand>
        <name>UDP-N-acetyl-alpha-D-glucosamine</name>
        <dbReference type="ChEBI" id="CHEBI:57705"/>
    </ligand>
</feature>
<keyword evidence="7 10" id="KW-0472">Membrane</keyword>
<dbReference type="GO" id="GO:0009252">
    <property type="term" value="P:peptidoglycan biosynthetic process"/>
    <property type="evidence" value="ECO:0007669"/>
    <property type="project" value="UniProtKB-UniRule"/>
</dbReference>
<dbReference type="GO" id="GO:0005975">
    <property type="term" value="P:carbohydrate metabolic process"/>
    <property type="evidence" value="ECO:0007669"/>
    <property type="project" value="InterPro"/>
</dbReference>
<feature type="binding site" evidence="10">
    <location>
        <begin position="13"/>
        <end position="15"/>
    </location>
    <ligand>
        <name>UDP-N-acetyl-alpha-D-glucosamine</name>
        <dbReference type="ChEBI" id="CHEBI:57705"/>
    </ligand>
</feature>
<feature type="domain" description="Glycosyl transferase family 28 C-terminal" evidence="12">
    <location>
        <begin position="192"/>
        <end position="346"/>
    </location>
</feature>
<dbReference type="Gene3D" id="3.40.50.2000">
    <property type="entry name" value="Glycogen Phosphorylase B"/>
    <property type="match status" value="2"/>
</dbReference>
<evidence type="ECO:0000256" key="8">
    <source>
        <dbReference type="ARBA" id="ARBA00023306"/>
    </source>
</evidence>
<evidence type="ECO:0000256" key="4">
    <source>
        <dbReference type="ARBA" id="ARBA00022679"/>
    </source>
</evidence>
<dbReference type="InterPro" id="IPR007235">
    <property type="entry name" value="Glyco_trans_28_C"/>
</dbReference>
<comment type="caution">
    <text evidence="10">Lacks conserved residue(s) required for the propagation of feature annotation.</text>
</comment>
<accession>A0A931YDA7</accession>
<feature type="domain" description="Glycosyltransferase family 28 N-terminal" evidence="11">
    <location>
        <begin position="6"/>
        <end position="145"/>
    </location>
</feature>
<evidence type="ECO:0000259" key="11">
    <source>
        <dbReference type="Pfam" id="PF03033"/>
    </source>
</evidence>
<dbReference type="EC" id="2.4.1.227" evidence="10"/>
<dbReference type="PANTHER" id="PTHR21015">
    <property type="entry name" value="UDP-N-ACETYLGLUCOSAMINE--N-ACETYLMURAMYL-(PENTAPEPTIDE) PYROPHOSPHORYL-UNDECAPRENOL N-ACETYLGLUCOSAMINE TRANSFERASE 1"/>
    <property type="match status" value="1"/>
</dbReference>
<name>A0A931YDA7_9BACT</name>
<dbReference type="AlphaFoldDB" id="A0A931YDA7"/>
<sequence>MINRKILLCGGGTGGHVLPLVAVARAVKKIAPTIEIYFAGPEEFPLDSLREEGVIVKKIISAGKLRRYFSWLHIWELVKLPFAFLQSFFVVLAINPNVVLGKGSYGSILPVVCAKLLFKKIIIHESDAVPGLANKFLSYITDNIAVAFEETKKFFPDKNVYVVGNPVRLKYWETKPNEAEEILGVKTQKPILFISGGSQGAQKINRVVLESLNELLQEYFVIWSVGKNNYSSIKHSVFDRTNIKLFDFLDERELAAAYILCDVALGRAGAGTIFELAAFGKTGILIPLERNGGDQPVNAQVYAQTGAAVVLKESELSKTALLEKISQALNQKDELSRNAQKFAKIEAAERLAQILLDLAS</sequence>
<evidence type="ECO:0000256" key="7">
    <source>
        <dbReference type="ARBA" id="ARBA00023136"/>
    </source>
</evidence>
<evidence type="ECO:0000256" key="9">
    <source>
        <dbReference type="ARBA" id="ARBA00023316"/>
    </source>
</evidence>
<proteinExistence type="inferred from homology"/>
<protein>
    <recommendedName>
        <fullName evidence="10">UDP-N-acetylglucosamine--N-acetylmuramyl-(pentapeptide) pyrophosphoryl-undecaprenol N-acetylglucosamine transferase</fullName>
        <ecNumber evidence="10">2.4.1.227</ecNumber>
    </recommendedName>
    <alternativeName>
        <fullName evidence="10">Undecaprenyl-PP-MurNAc-pentapeptide-UDPGlcNAc GlcNAc transferase</fullName>
    </alternativeName>
</protein>
<dbReference type="Pfam" id="PF03033">
    <property type="entry name" value="Glyco_transf_28"/>
    <property type="match status" value="1"/>
</dbReference>
<keyword evidence="3 10" id="KW-0328">Glycosyltransferase</keyword>
<evidence type="ECO:0000313" key="15">
    <source>
        <dbReference type="Proteomes" id="UP000709672"/>
    </source>
</evidence>
<comment type="function">
    <text evidence="10">Cell wall formation. Catalyzes the transfer of a GlcNAc subunit on undecaprenyl-pyrophosphoryl-MurNAc-pentapeptide (lipid intermediate I) to form undecaprenyl-pyrophosphoryl-MurNAc-(pentapeptide)GlcNAc (lipid intermediate II).</text>
</comment>
<dbReference type="EMBL" id="JACOYY010000022">
    <property type="protein sequence ID" value="MBI2052159.1"/>
    <property type="molecule type" value="Genomic_DNA"/>
</dbReference>
<evidence type="ECO:0000256" key="1">
    <source>
        <dbReference type="ARBA" id="ARBA00022475"/>
    </source>
</evidence>
<evidence type="ECO:0000256" key="6">
    <source>
        <dbReference type="ARBA" id="ARBA00022984"/>
    </source>
</evidence>
<evidence type="ECO:0000313" key="14">
    <source>
        <dbReference type="EMBL" id="MBI2465790.1"/>
    </source>
</evidence>
<evidence type="ECO:0000256" key="5">
    <source>
        <dbReference type="ARBA" id="ARBA00022960"/>
    </source>
</evidence>
<dbReference type="PANTHER" id="PTHR21015:SF22">
    <property type="entry name" value="GLYCOSYLTRANSFERASE"/>
    <property type="match status" value="1"/>
</dbReference>
<comment type="catalytic activity">
    <reaction evidence="10">
        <text>di-trans,octa-cis-undecaprenyl diphospho-N-acetyl-alpha-D-muramoyl-L-alanyl-D-glutamyl-meso-2,6-diaminopimeloyl-D-alanyl-D-alanine + UDP-N-acetyl-alpha-D-glucosamine = di-trans,octa-cis-undecaprenyl diphospho-[N-acetyl-alpha-D-glucosaminyl-(1-&gt;4)]-N-acetyl-alpha-D-muramoyl-L-alanyl-D-glutamyl-meso-2,6-diaminopimeloyl-D-alanyl-D-alanine + UDP + H(+)</text>
        <dbReference type="Rhea" id="RHEA:31227"/>
        <dbReference type="ChEBI" id="CHEBI:15378"/>
        <dbReference type="ChEBI" id="CHEBI:57705"/>
        <dbReference type="ChEBI" id="CHEBI:58223"/>
        <dbReference type="ChEBI" id="CHEBI:61387"/>
        <dbReference type="ChEBI" id="CHEBI:61388"/>
        <dbReference type="EC" id="2.4.1.227"/>
    </reaction>
</comment>
<organism evidence="14 15">
    <name type="scientific">Candidatus Sungiibacteriota bacterium</name>
    <dbReference type="NCBI Taxonomy" id="2750080"/>
    <lineage>
        <taxon>Bacteria</taxon>
        <taxon>Candidatus Sungiibacteriota</taxon>
    </lineage>
</organism>